<dbReference type="Pfam" id="PF00031">
    <property type="entry name" value="Cystatin"/>
    <property type="match status" value="1"/>
</dbReference>
<name>A0A9J7JZY5_CRIGR</name>
<dbReference type="PANTHER" id="PTHR47887:SF1">
    <property type="entry name" value="CYSTATIN-LIKE 1"/>
    <property type="match status" value="1"/>
</dbReference>
<evidence type="ECO:0000259" key="3">
    <source>
        <dbReference type="SMART" id="SM00043"/>
    </source>
</evidence>
<evidence type="ECO:0000313" key="5">
    <source>
        <dbReference type="RefSeq" id="XP_035302925.1"/>
    </source>
</evidence>
<dbReference type="GeneID" id="100766245"/>
<proteinExistence type="inferred from homology"/>
<dbReference type="Gene3D" id="3.10.450.10">
    <property type="match status" value="1"/>
</dbReference>
<reference evidence="4" key="2">
    <citation type="journal article" date="2020" name="Biotechnol. Bioeng.">
        <title>Chromosome-scale scaffolds for the Chinese hamster reference genome assembly to facilitate the study of the CHO epigenome.</title>
        <authorList>
            <person name="Hilliard W."/>
            <person name="MacDonald M."/>
            <person name="Lee K.H."/>
        </authorList>
    </citation>
    <scope>NUCLEOTIDE SEQUENCE [LARGE SCALE GENOMIC DNA]</scope>
    <source>
        <strain evidence="4">17A/GY</strain>
    </source>
</reference>
<dbReference type="GO" id="GO:0004869">
    <property type="term" value="F:cysteine-type endopeptidase inhibitor activity"/>
    <property type="evidence" value="ECO:0007669"/>
    <property type="project" value="InterPro"/>
</dbReference>
<dbReference type="AlphaFoldDB" id="A0A9J7JZY5"/>
<sequence length="202" mass="22803">MSPAAAKASATDLQCSRDDLTLPLAGKPFLVGLLWKSEGTVAAPLLPWQQYRQVPAEAVEMKARGLRIPLLLLLVIVVVKARLSHIQRWGGFKEQATSEKNMNSTIHFFIQSYNNASNDTYLFQVQKLIQSQMQLTTGVEYLVTVKIGRTKCKKNETKKASCPLQSNKLKKSLVCKSLIYTVPWMNYYQLWNNSCQGSKDLY</sequence>
<keyword evidence="4" id="KW-1185">Reference proteome</keyword>
<comment type="similarity">
    <text evidence="1">Belongs to the cystatin family.</text>
</comment>
<dbReference type="FunFam" id="3.10.450.10:FF:000004">
    <property type="entry name" value="Cystatin C"/>
    <property type="match status" value="1"/>
</dbReference>
<dbReference type="CTD" id="128817"/>
<accession>A0A9J7JZY5</accession>
<dbReference type="RefSeq" id="XP_035302925.1">
    <property type="nucleotide sequence ID" value="XM_035447034.1"/>
</dbReference>
<evidence type="ECO:0000256" key="1">
    <source>
        <dbReference type="ARBA" id="ARBA00009403"/>
    </source>
</evidence>
<gene>
    <name evidence="5" type="primary">Cstl1</name>
</gene>
<evidence type="ECO:0000313" key="4">
    <source>
        <dbReference type="Proteomes" id="UP001108280"/>
    </source>
</evidence>
<dbReference type="PANTHER" id="PTHR47887">
    <property type="entry name" value="CYSTATIN-LIKE 1"/>
    <property type="match status" value="1"/>
</dbReference>
<protein>
    <submittedName>
        <fullName evidence="5">Cystatin-like 1 isoform X2</fullName>
    </submittedName>
</protein>
<dbReference type="InterPro" id="IPR042921">
    <property type="entry name" value="CSTL1"/>
</dbReference>
<dbReference type="SMART" id="SM00043">
    <property type="entry name" value="CY"/>
    <property type="match status" value="1"/>
</dbReference>
<dbReference type="InterPro" id="IPR046350">
    <property type="entry name" value="Cystatin_sf"/>
</dbReference>
<dbReference type="InterPro" id="IPR000010">
    <property type="entry name" value="Cystatin_dom"/>
</dbReference>
<feature type="domain" description="Cystatin" evidence="3">
    <location>
        <begin position="87"/>
        <end position="196"/>
    </location>
</feature>
<keyword evidence="2" id="KW-1015">Disulfide bond</keyword>
<dbReference type="OrthoDB" id="1908104at2759"/>
<reference evidence="5" key="3">
    <citation type="submission" date="2025-08" db="UniProtKB">
        <authorList>
            <consortium name="RefSeq"/>
        </authorList>
    </citation>
    <scope>IDENTIFICATION</scope>
    <source>
        <strain evidence="5">17A/GY</strain>
        <tissue evidence="5">Liver</tissue>
    </source>
</reference>
<evidence type="ECO:0000256" key="2">
    <source>
        <dbReference type="ARBA" id="ARBA00023157"/>
    </source>
</evidence>
<dbReference type="SUPFAM" id="SSF54403">
    <property type="entry name" value="Cystatin/monellin"/>
    <property type="match status" value="1"/>
</dbReference>
<organism evidence="4 5">
    <name type="scientific">Cricetulus griseus</name>
    <name type="common">Chinese hamster</name>
    <name type="synonym">Cricetulus barabensis griseus</name>
    <dbReference type="NCBI Taxonomy" id="10029"/>
    <lineage>
        <taxon>Eukaryota</taxon>
        <taxon>Metazoa</taxon>
        <taxon>Chordata</taxon>
        <taxon>Craniata</taxon>
        <taxon>Vertebrata</taxon>
        <taxon>Euteleostomi</taxon>
        <taxon>Mammalia</taxon>
        <taxon>Eutheria</taxon>
        <taxon>Euarchontoglires</taxon>
        <taxon>Glires</taxon>
        <taxon>Rodentia</taxon>
        <taxon>Myomorpha</taxon>
        <taxon>Muroidea</taxon>
        <taxon>Cricetidae</taxon>
        <taxon>Cricetinae</taxon>
        <taxon>Cricetulus</taxon>
    </lineage>
</organism>
<dbReference type="Proteomes" id="UP001108280">
    <property type="component" value="Chromosome 6"/>
</dbReference>
<dbReference type="CDD" id="cd00042">
    <property type="entry name" value="CY"/>
    <property type="match status" value="1"/>
</dbReference>
<dbReference type="KEGG" id="cge:100766245"/>
<reference evidence="4" key="1">
    <citation type="journal article" date="2018" name="Biotechnol. Bioeng.">
        <title>A reference genome of the Chinese hamster based on a hybrid assembly strategy.</title>
        <authorList>
            <person name="Rupp O."/>
            <person name="MacDonald M.L."/>
            <person name="Li S."/>
            <person name="Dhiman H."/>
            <person name="Polson S."/>
            <person name="Griep S."/>
            <person name="Heffner K."/>
            <person name="Hernandez I."/>
            <person name="Brinkrolf K."/>
            <person name="Jadhav V."/>
            <person name="Samoudi M."/>
            <person name="Hao H."/>
            <person name="Kingham B."/>
            <person name="Goesmann A."/>
            <person name="Betenbaugh M.J."/>
            <person name="Lewis N.E."/>
            <person name="Borth N."/>
            <person name="Lee K.H."/>
        </authorList>
    </citation>
    <scope>NUCLEOTIDE SEQUENCE [LARGE SCALE GENOMIC DNA]</scope>
    <source>
        <strain evidence="4">17A/GY</strain>
    </source>
</reference>